<dbReference type="FunFam" id="3.20.20.100:FF:000004">
    <property type="entry name" value="Oxidoreductase, aldo/keto reductase"/>
    <property type="match status" value="1"/>
</dbReference>
<evidence type="ECO:0000259" key="2">
    <source>
        <dbReference type="Pfam" id="PF00248"/>
    </source>
</evidence>
<evidence type="ECO:0000313" key="3">
    <source>
        <dbReference type="EMBL" id="QDU26165.1"/>
    </source>
</evidence>
<dbReference type="KEGG" id="aagg:ETAA8_12390"/>
<dbReference type="AlphaFoldDB" id="A0A517Y7J0"/>
<dbReference type="InterPro" id="IPR023210">
    <property type="entry name" value="NADP_OxRdtase_dom"/>
</dbReference>
<dbReference type="RefSeq" id="WP_145086293.1">
    <property type="nucleotide sequence ID" value="NZ_CP036274.1"/>
</dbReference>
<reference evidence="3 4" key="1">
    <citation type="submission" date="2019-02" db="EMBL/GenBank/DDBJ databases">
        <title>Deep-cultivation of Planctomycetes and their phenomic and genomic characterization uncovers novel biology.</title>
        <authorList>
            <person name="Wiegand S."/>
            <person name="Jogler M."/>
            <person name="Boedeker C."/>
            <person name="Pinto D."/>
            <person name="Vollmers J."/>
            <person name="Rivas-Marin E."/>
            <person name="Kohn T."/>
            <person name="Peeters S.H."/>
            <person name="Heuer A."/>
            <person name="Rast P."/>
            <person name="Oberbeckmann S."/>
            <person name="Bunk B."/>
            <person name="Jeske O."/>
            <person name="Meyerdierks A."/>
            <person name="Storesund J.E."/>
            <person name="Kallscheuer N."/>
            <person name="Luecker S."/>
            <person name="Lage O.M."/>
            <person name="Pohl T."/>
            <person name="Merkel B.J."/>
            <person name="Hornburger P."/>
            <person name="Mueller R.-W."/>
            <person name="Bruemmer F."/>
            <person name="Labrenz M."/>
            <person name="Spormann A.M."/>
            <person name="Op den Camp H."/>
            <person name="Overmann J."/>
            <person name="Amann R."/>
            <person name="Jetten M.S.M."/>
            <person name="Mascher T."/>
            <person name="Medema M.H."/>
            <person name="Devos D.P."/>
            <person name="Kaster A.-K."/>
            <person name="Ovreas L."/>
            <person name="Rohde M."/>
            <person name="Galperin M.Y."/>
            <person name="Jogler C."/>
        </authorList>
    </citation>
    <scope>NUCLEOTIDE SEQUENCE [LARGE SCALE GENOMIC DNA]</scope>
    <source>
        <strain evidence="3 4">ETA_A8</strain>
    </source>
</reference>
<keyword evidence="4" id="KW-1185">Reference proteome</keyword>
<dbReference type="Gene3D" id="3.20.20.100">
    <property type="entry name" value="NADP-dependent oxidoreductase domain"/>
    <property type="match status" value="1"/>
</dbReference>
<dbReference type="SUPFAM" id="SSF51430">
    <property type="entry name" value="NAD(P)-linked oxidoreductase"/>
    <property type="match status" value="1"/>
</dbReference>
<dbReference type="InterPro" id="IPR036812">
    <property type="entry name" value="NAD(P)_OxRdtase_dom_sf"/>
</dbReference>
<organism evidence="3 4">
    <name type="scientific">Anatilimnocola aggregata</name>
    <dbReference type="NCBI Taxonomy" id="2528021"/>
    <lineage>
        <taxon>Bacteria</taxon>
        <taxon>Pseudomonadati</taxon>
        <taxon>Planctomycetota</taxon>
        <taxon>Planctomycetia</taxon>
        <taxon>Pirellulales</taxon>
        <taxon>Pirellulaceae</taxon>
        <taxon>Anatilimnocola</taxon>
    </lineage>
</organism>
<protein>
    <submittedName>
        <fullName evidence="3">L-glyceraldehyde 3-phosphate reductase</fullName>
        <ecNumber evidence="3">1.1.1.-</ecNumber>
    </submittedName>
</protein>
<dbReference type="OrthoDB" id="9773828at2"/>
<dbReference type="InterPro" id="IPR020471">
    <property type="entry name" value="AKR"/>
</dbReference>
<dbReference type="GO" id="GO:0016491">
    <property type="term" value="F:oxidoreductase activity"/>
    <property type="evidence" value="ECO:0007669"/>
    <property type="project" value="UniProtKB-KW"/>
</dbReference>
<dbReference type="InterPro" id="IPR050523">
    <property type="entry name" value="AKR_Detox_Biosynth"/>
</dbReference>
<dbReference type="PANTHER" id="PTHR43364:SF4">
    <property type="entry name" value="NAD(P)-LINKED OXIDOREDUCTASE SUPERFAMILY PROTEIN"/>
    <property type="match status" value="1"/>
</dbReference>
<dbReference type="GO" id="GO:0005829">
    <property type="term" value="C:cytosol"/>
    <property type="evidence" value="ECO:0007669"/>
    <property type="project" value="UniProtKB-ARBA"/>
</dbReference>
<proteinExistence type="predicted"/>
<name>A0A517Y7J0_9BACT</name>
<dbReference type="Proteomes" id="UP000315017">
    <property type="component" value="Chromosome"/>
</dbReference>
<evidence type="ECO:0000313" key="4">
    <source>
        <dbReference type="Proteomes" id="UP000315017"/>
    </source>
</evidence>
<dbReference type="PRINTS" id="PR00069">
    <property type="entry name" value="ALDKETRDTASE"/>
</dbReference>
<accession>A0A517Y7J0</accession>
<dbReference type="CDD" id="cd19087">
    <property type="entry name" value="AKR_AKR12A1_B1_C1"/>
    <property type="match status" value="1"/>
</dbReference>
<dbReference type="EC" id="1.1.1.-" evidence="3"/>
<feature type="domain" description="NADP-dependent oxidoreductase" evidence="2">
    <location>
        <begin position="19"/>
        <end position="307"/>
    </location>
</feature>
<keyword evidence="1 3" id="KW-0560">Oxidoreductase</keyword>
<dbReference type="EMBL" id="CP036274">
    <property type="protein sequence ID" value="QDU26165.1"/>
    <property type="molecule type" value="Genomic_DNA"/>
</dbReference>
<sequence length="336" mass="36721">MSKVSYRSLGRSGCKVSNLCLGTMMFGGPTSEADSHRIMHKALDLGINFIDTANMYSTGGSEIVVGKGLAGKRDRVILATKGRNKMGDGPNDQGASRVHLMHELNASLKRLGTDYVDLYYVHAPDSSTPIEETLRACDDMVRSGKVHYLACSNFRAWQVSEALGTSDKLNLNKFACVQPLYNIVNRDVEVELLPLCKERGLGVVTYSPLARGILSGKYEPGKPFPEGSRAARNDVRMRQAELRDESLEVAQALTGYCQKKGVATSHFALAWCLANPILTSIILGPRTMEQFDDNLGCLNVEVTAEDELFIDSLVPKGEHSGKGYQDPLYPVTGRGK</sequence>
<evidence type="ECO:0000256" key="1">
    <source>
        <dbReference type="ARBA" id="ARBA00023002"/>
    </source>
</evidence>
<dbReference type="Pfam" id="PF00248">
    <property type="entry name" value="Aldo_ket_red"/>
    <property type="match status" value="1"/>
</dbReference>
<gene>
    <name evidence="3" type="primary">gpr_1</name>
    <name evidence="3" type="ORF">ETAA8_12390</name>
</gene>
<dbReference type="PANTHER" id="PTHR43364">
    <property type="entry name" value="NADH-SPECIFIC METHYLGLYOXAL REDUCTASE-RELATED"/>
    <property type="match status" value="1"/>
</dbReference>